<evidence type="ECO:0000256" key="3">
    <source>
        <dbReference type="ARBA" id="ARBA00022527"/>
    </source>
</evidence>
<evidence type="ECO:0000256" key="2">
    <source>
        <dbReference type="ARBA" id="ARBA00012513"/>
    </source>
</evidence>
<dbReference type="InterPro" id="IPR017441">
    <property type="entry name" value="Protein_kinase_ATP_BS"/>
</dbReference>
<keyword evidence="9 19" id="KW-0547">Nucleotide-binding</keyword>
<dbReference type="CDD" id="cd14066">
    <property type="entry name" value="STKc_IRAK"/>
    <property type="match status" value="1"/>
</dbReference>
<dbReference type="Gene3D" id="3.30.200.20">
    <property type="entry name" value="Phosphorylase Kinase, domain 1"/>
    <property type="match status" value="2"/>
</dbReference>
<dbReference type="SMART" id="SM00220">
    <property type="entry name" value="S_TKc"/>
    <property type="match status" value="1"/>
</dbReference>
<dbReference type="InterPro" id="IPR001245">
    <property type="entry name" value="Ser-Thr/Tyr_kinase_cat_dom"/>
</dbReference>
<dbReference type="Gramene" id="AUR62000060-RA">
    <property type="protein sequence ID" value="AUR62000060-RA:cds"/>
    <property type="gene ID" value="AUR62000060"/>
</dbReference>
<dbReference type="SMART" id="SM00108">
    <property type="entry name" value="B_lectin"/>
    <property type="match status" value="1"/>
</dbReference>
<evidence type="ECO:0000259" key="23">
    <source>
        <dbReference type="PROSITE" id="PS50927"/>
    </source>
</evidence>
<dbReference type="Pfam" id="PF01453">
    <property type="entry name" value="B_lectin"/>
    <property type="match status" value="1"/>
</dbReference>
<evidence type="ECO:0000256" key="1">
    <source>
        <dbReference type="ARBA" id="ARBA00004479"/>
    </source>
</evidence>
<reference evidence="24" key="2">
    <citation type="submission" date="2021-03" db="UniProtKB">
        <authorList>
            <consortium name="EnsemblPlants"/>
        </authorList>
    </citation>
    <scope>IDENTIFICATION</scope>
</reference>
<dbReference type="PROSITE" id="PS00108">
    <property type="entry name" value="PROTEIN_KINASE_ST"/>
    <property type="match status" value="1"/>
</dbReference>
<keyword evidence="25" id="KW-1185">Reference proteome</keyword>
<dbReference type="FunFam" id="2.90.10.10:FF:000013">
    <property type="entry name" value="G-type lectin S-receptor-like serine/threonine-protein kinase LECRK1"/>
    <property type="match status" value="1"/>
</dbReference>
<feature type="binding site" evidence="19">
    <location>
        <position position="864"/>
    </location>
    <ligand>
        <name>ATP</name>
        <dbReference type="ChEBI" id="CHEBI:30616"/>
    </ligand>
</feature>
<evidence type="ECO:0000256" key="5">
    <source>
        <dbReference type="ARBA" id="ARBA00022679"/>
    </source>
</evidence>
<keyword evidence="8" id="KW-0430">Lectin</keyword>
<comment type="catalytic activity">
    <reaction evidence="18">
        <text>L-seryl-[protein] + ATP = O-phospho-L-seryl-[protein] + ADP + H(+)</text>
        <dbReference type="Rhea" id="RHEA:17989"/>
        <dbReference type="Rhea" id="RHEA-COMP:9863"/>
        <dbReference type="Rhea" id="RHEA-COMP:11604"/>
        <dbReference type="ChEBI" id="CHEBI:15378"/>
        <dbReference type="ChEBI" id="CHEBI:29999"/>
        <dbReference type="ChEBI" id="CHEBI:30616"/>
        <dbReference type="ChEBI" id="CHEBI:83421"/>
        <dbReference type="ChEBI" id="CHEBI:456216"/>
        <dbReference type="EC" id="2.7.11.1"/>
    </reaction>
</comment>
<dbReference type="GO" id="GO:0004674">
    <property type="term" value="F:protein serine/threonine kinase activity"/>
    <property type="evidence" value="ECO:0007669"/>
    <property type="project" value="UniProtKB-KW"/>
</dbReference>
<dbReference type="Pfam" id="PF00069">
    <property type="entry name" value="Pkinase"/>
    <property type="match status" value="1"/>
</dbReference>
<keyword evidence="3" id="KW-0723">Serine/threonine-protein kinase</keyword>
<dbReference type="Gene3D" id="2.90.10.10">
    <property type="entry name" value="Bulb-type lectin domain"/>
    <property type="match status" value="2"/>
</dbReference>
<sequence>MAWPLSCTLSLLTLIILQSTPSPVAAQNSGNISVGQSLTAKINGTSWLSPSKHFAFGFHRLPNRGDLFLLAIWYANIPDTIVWHANDGNPVPRGSSVKITANEGLVLTDPQGTNLWNTSSELIGDGGWVSYGFMNDTGNFALKRSSNSIPVWQSFDHPTDTLLPGQSLEVDGSINSRLSETNYTTGRFQYHLTEDGIMALNTRDLSTGYLYSAYYISDPGNPGQTQRYVYNESGYMYILRKDGSVHNMLPDGYTPSQDQYQRLILSSDGILIWYSASKASISDGWFRFQVLPENMCIGSSPANLGVGICGSNNLCILGDNKRPMCERAQGYSLIDPNVQYGGCKPDFKLQNCEDYADRSMNGEYSLVQLQNTDFVNNDYERVDSRSEADCKDSCLKDCFCAAASFSLYGSNSGGWKKAPLFNGKKDSSVNYNFFWIKVRSVNMSNDPLNPFVTVTPNGKMTTPIKVLFGSSVSVNLLLLVAIGFGLYFIYHKKKLKKSNEGQRKTLREYSHVHYFSYQELNEATYGFKEELGRGAFGVVYKGMVSGGGPSIYVAVKKLDRISSDTDKEFKTEVNVIGQTHHKNLVQLVGFCKEGDQRLLVYEYMSNGSLADYLFGDMRPSWVDRVQIAQGTATGLLYLHEECSTQIIHCDIKPQNILLDEYHNARISDFGLAKLLVLNQTHTNTAIRGTKGYVAPEWFRNKPVTVKVDVYSFGVLLLEIICCRKSVCMELVEEEAAVLTDWAFDCYLSNKLDVLVNDDMEALKDMIRLKRFVMVALWCIQEDPSLRPTMRTVTQMLDGLAESTTDDIDQQIKEELCGTKGVLGYQELNEATYGFKEELGRGAFGVVYKGMIRGGGPSICVAVKKLDRVSSDTAKEFKTEVNVIGQTHHKNLVQLVGFCKEGDQRLLVYEYMSNAIRGTKGYVAPEWFRNKPVTVKVDVFGVLLLEIICCQKSVCMELVEEEAVILTDWAFDCYLSNKQDLLVNDDMEALKDIIRLKRFVMVALWCIQEDPSLRPTM</sequence>
<evidence type="ECO:0000256" key="10">
    <source>
        <dbReference type="ARBA" id="ARBA00022777"/>
    </source>
</evidence>
<feature type="signal peptide" evidence="21">
    <location>
        <begin position="1"/>
        <end position="26"/>
    </location>
</feature>
<dbReference type="CDD" id="cd00028">
    <property type="entry name" value="B_lectin"/>
    <property type="match status" value="1"/>
</dbReference>
<evidence type="ECO:0000256" key="17">
    <source>
        <dbReference type="ARBA" id="ARBA00047899"/>
    </source>
</evidence>
<dbReference type="InterPro" id="IPR051343">
    <property type="entry name" value="G-type_lectin_kinases/EP1-like"/>
</dbReference>
<feature type="domain" description="Bulb-type lectin" evidence="23">
    <location>
        <begin position="39"/>
        <end position="155"/>
    </location>
</feature>
<dbReference type="SUPFAM" id="SSF51110">
    <property type="entry name" value="alpha-D-mannose-specific plant lectins"/>
    <property type="match status" value="1"/>
</dbReference>
<evidence type="ECO:0000256" key="18">
    <source>
        <dbReference type="ARBA" id="ARBA00048679"/>
    </source>
</evidence>
<dbReference type="InterPro" id="IPR000719">
    <property type="entry name" value="Prot_kinase_dom"/>
</dbReference>
<evidence type="ECO:0000256" key="21">
    <source>
        <dbReference type="SAM" id="SignalP"/>
    </source>
</evidence>
<evidence type="ECO:0000256" key="16">
    <source>
        <dbReference type="ARBA" id="ARBA00023180"/>
    </source>
</evidence>
<evidence type="ECO:0000256" key="4">
    <source>
        <dbReference type="ARBA" id="ARBA00022536"/>
    </source>
</evidence>
<evidence type="ECO:0000256" key="11">
    <source>
        <dbReference type="ARBA" id="ARBA00022840"/>
    </source>
</evidence>
<keyword evidence="12 20" id="KW-1133">Transmembrane helix</keyword>
<keyword evidence="10" id="KW-0418">Kinase</keyword>
<dbReference type="PROSITE" id="PS00107">
    <property type="entry name" value="PROTEIN_KINASE_ATP"/>
    <property type="match status" value="2"/>
</dbReference>
<evidence type="ECO:0000256" key="20">
    <source>
        <dbReference type="SAM" id="Phobius"/>
    </source>
</evidence>
<feature type="domain" description="Protein kinase" evidence="22">
    <location>
        <begin position="525"/>
        <end position="799"/>
    </location>
</feature>
<evidence type="ECO:0000256" key="12">
    <source>
        <dbReference type="ARBA" id="ARBA00022989"/>
    </source>
</evidence>
<keyword evidence="7 21" id="KW-0732">Signal</keyword>
<dbReference type="AlphaFoldDB" id="A0A803KM04"/>
<dbReference type="PANTHER" id="PTHR47976">
    <property type="entry name" value="G-TYPE LECTIN S-RECEPTOR-LIKE SERINE/THREONINE-PROTEIN KINASE SD2-5"/>
    <property type="match status" value="1"/>
</dbReference>
<evidence type="ECO:0000256" key="7">
    <source>
        <dbReference type="ARBA" id="ARBA00022729"/>
    </source>
</evidence>
<dbReference type="EC" id="2.7.11.1" evidence="2"/>
<organism evidence="24 25">
    <name type="scientific">Chenopodium quinoa</name>
    <name type="common">Quinoa</name>
    <dbReference type="NCBI Taxonomy" id="63459"/>
    <lineage>
        <taxon>Eukaryota</taxon>
        <taxon>Viridiplantae</taxon>
        <taxon>Streptophyta</taxon>
        <taxon>Embryophyta</taxon>
        <taxon>Tracheophyta</taxon>
        <taxon>Spermatophyta</taxon>
        <taxon>Magnoliopsida</taxon>
        <taxon>eudicotyledons</taxon>
        <taxon>Gunneridae</taxon>
        <taxon>Pentapetalae</taxon>
        <taxon>Caryophyllales</taxon>
        <taxon>Chenopodiaceae</taxon>
        <taxon>Chenopodioideae</taxon>
        <taxon>Atripliceae</taxon>
        <taxon>Chenopodium</taxon>
    </lineage>
</organism>
<dbReference type="Proteomes" id="UP000596660">
    <property type="component" value="Unplaced"/>
</dbReference>
<name>A0A803KM04_CHEQI</name>
<evidence type="ECO:0000256" key="6">
    <source>
        <dbReference type="ARBA" id="ARBA00022692"/>
    </source>
</evidence>
<dbReference type="InterPro" id="IPR011009">
    <property type="entry name" value="Kinase-like_dom_sf"/>
</dbReference>
<evidence type="ECO:0000256" key="15">
    <source>
        <dbReference type="ARBA" id="ARBA00023170"/>
    </source>
</evidence>
<evidence type="ECO:0000256" key="13">
    <source>
        <dbReference type="ARBA" id="ARBA00023136"/>
    </source>
</evidence>
<comment type="subcellular location">
    <subcellularLocation>
        <location evidence="1">Membrane</location>
        <topology evidence="1">Single-pass type I membrane protein</topology>
    </subcellularLocation>
</comment>
<dbReference type="FunFam" id="1.10.510.10:FF:000237">
    <property type="entry name" value="G-type lectin S-receptor-like serine/threonine-protein kinase"/>
    <property type="match status" value="1"/>
</dbReference>
<dbReference type="GO" id="GO:0005524">
    <property type="term" value="F:ATP binding"/>
    <property type="evidence" value="ECO:0007669"/>
    <property type="project" value="UniProtKB-UniRule"/>
</dbReference>
<dbReference type="Gene3D" id="1.10.510.10">
    <property type="entry name" value="Transferase(Phosphotransferase) domain 1"/>
    <property type="match status" value="2"/>
</dbReference>
<comment type="catalytic activity">
    <reaction evidence="17">
        <text>L-threonyl-[protein] + ATP = O-phospho-L-threonyl-[protein] + ADP + H(+)</text>
        <dbReference type="Rhea" id="RHEA:46608"/>
        <dbReference type="Rhea" id="RHEA-COMP:11060"/>
        <dbReference type="Rhea" id="RHEA-COMP:11605"/>
        <dbReference type="ChEBI" id="CHEBI:15378"/>
        <dbReference type="ChEBI" id="CHEBI:30013"/>
        <dbReference type="ChEBI" id="CHEBI:30616"/>
        <dbReference type="ChEBI" id="CHEBI:61977"/>
        <dbReference type="ChEBI" id="CHEBI:456216"/>
        <dbReference type="EC" id="2.7.11.1"/>
    </reaction>
</comment>
<feature type="chain" id="PRO_5030990448" description="non-specific serine/threonine protein kinase" evidence="21">
    <location>
        <begin position="27"/>
        <end position="1016"/>
    </location>
</feature>
<keyword evidence="14" id="KW-1015">Disulfide bond</keyword>
<dbReference type="InterPro" id="IPR036426">
    <property type="entry name" value="Bulb-type_lectin_dom_sf"/>
</dbReference>
<protein>
    <recommendedName>
        <fullName evidence="2">non-specific serine/threonine protein kinase</fullName>
        <ecNumber evidence="2">2.7.11.1</ecNumber>
    </recommendedName>
</protein>
<evidence type="ECO:0000256" key="9">
    <source>
        <dbReference type="ARBA" id="ARBA00022741"/>
    </source>
</evidence>
<keyword evidence="16" id="KW-0325">Glycoprotein</keyword>
<dbReference type="PROSITE" id="PS50927">
    <property type="entry name" value="BULB_LECTIN"/>
    <property type="match status" value="1"/>
</dbReference>
<dbReference type="GO" id="GO:0030246">
    <property type="term" value="F:carbohydrate binding"/>
    <property type="evidence" value="ECO:0007669"/>
    <property type="project" value="UniProtKB-KW"/>
</dbReference>
<dbReference type="FunFam" id="3.30.200.20:FF:000059">
    <property type="entry name" value="S-receptor-like serine/threonine-protein kinase"/>
    <property type="match status" value="2"/>
</dbReference>
<dbReference type="PANTHER" id="PTHR47976:SF15">
    <property type="entry name" value="G-TYPE LECTIN S-RECEPTOR-LIKE SERINE_THREONINE-PROTEIN KINASE RLK1"/>
    <property type="match status" value="1"/>
</dbReference>
<dbReference type="InterPro" id="IPR001480">
    <property type="entry name" value="Bulb-type_lectin_dom"/>
</dbReference>
<proteinExistence type="predicted"/>
<evidence type="ECO:0000256" key="14">
    <source>
        <dbReference type="ARBA" id="ARBA00023157"/>
    </source>
</evidence>
<dbReference type="EnsemblPlants" id="AUR62000060-RA">
    <property type="protein sequence ID" value="AUR62000060-RA:cds"/>
    <property type="gene ID" value="AUR62000060"/>
</dbReference>
<accession>A0A803KM04</accession>
<evidence type="ECO:0000256" key="19">
    <source>
        <dbReference type="PROSITE-ProRule" id="PRU10141"/>
    </source>
</evidence>
<evidence type="ECO:0000313" key="25">
    <source>
        <dbReference type="Proteomes" id="UP000596660"/>
    </source>
</evidence>
<keyword evidence="15" id="KW-0675">Receptor</keyword>
<dbReference type="SUPFAM" id="SSF56112">
    <property type="entry name" value="Protein kinase-like (PK-like)"/>
    <property type="match status" value="2"/>
</dbReference>
<dbReference type="Pfam" id="PF07714">
    <property type="entry name" value="PK_Tyr_Ser-Thr"/>
    <property type="match status" value="1"/>
</dbReference>
<dbReference type="GO" id="GO:0016020">
    <property type="term" value="C:membrane"/>
    <property type="evidence" value="ECO:0007669"/>
    <property type="project" value="UniProtKB-SubCell"/>
</dbReference>
<dbReference type="InterPro" id="IPR008271">
    <property type="entry name" value="Ser/Thr_kinase_AS"/>
</dbReference>
<keyword evidence="6 20" id="KW-0812">Transmembrane</keyword>
<keyword evidence="13 20" id="KW-0472">Membrane</keyword>
<feature type="binding site" evidence="19">
    <location>
        <position position="557"/>
    </location>
    <ligand>
        <name>ATP</name>
        <dbReference type="ChEBI" id="CHEBI:30616"/>
    </ligand>
</feature>
<evidence type="ECO:0000259" key="22">
    <source>
        <dbReference type="PROSITE" id="PS50011"/>
    </source>
</evidence>
<keyword evidence="4" id="KW-0245">EGF-like domain</keyword>
<feature type="domain" description="Protein kinase" evidence="22">
    <location>
        <begin position="832"/>
        <end position="1016"/>
    </location>
</feature>
<reference evidence="24" key="1">
    <citation type="journal article" date="2017" name="Nature">
        <title>The genome of Chenopodium quinoa.</title>
        <authorList>
            <person name="Jarvis D.E."/>
            <person name="Ho Y.S."/>
            <person name="Lightfoot D.J."/>
            <person name="Schmoeckel S.M."/>
            <person name="Li B."/>
            <person name="Borm T.J.A."/>
            <person name="Ohyanagi H."/>
            <person name="Mineta K."/>
            <person name="Michell C.T."/>
            <person name="Saber N."/>
            <person name="Kharbatia N.M."/>
            <person name="Rupper R.R."/>
            <person name="Sharp A.R."/>
            <person name="Dally N."/>
            <person name="Boughton B.A."/>
            <person name="Woo Y.H."/>
            <person name="Gao G."/>
            <person name="Schijlen E.G.W.M."/>
            <person name="Guo X."/>
            <person name="Momin A.A."/>
            <person name="Negrao S."/>
            <person name="Al-Babili S."/>
            <person name="Gehring C."/>
            <person name="Roessner U."/>
            <person name="Jung C."/>
            <person name="Murphy K."/>
            <person name="Arold S.T."/>
            <person name="Gojobori T."/>
            <person name="van der Linden C.G."/>
            <person name="van Loo E.N."/>
            <person name="Jellen E.N."/>
            <person name="Maughan P.J."/>
            <person name="Tester M."/>
        </authorList>
    </citation>
    <scope>NUCLEOTIDE SEQUENCE [LARGE SCALE GENOMIC DNA]</scope>
    <source>
        <strain evidence="24">cv. PI 614886</strain>
    </source>
</reference>
<dbReference type="PROSITE" id="PS50011">
    <property type="entry name" value="PROTEIN_KINASE_DOM"/>
    <property type="match status" value="2"/>
</dbReference>
<keyword evidence="5" id="KW-0808">Transferase</keyword>
<evidence type="ECO:0000256" key="8">
    <source>
        <dbReference type="ARBA" id="ARBA00022734"/>
    </source>
</evidence>
<keyword evidence="11 19" id="KW-0067">ATP-binding</keyword>
<feature type="transmembrane region" description="Helical" evidence="20">
    <location>
        <begin position="466"/>
        <end position="490"/>
    </location>
</feature>
<evidence type="ECO:0000313" key="24">
    <source>
        <dbReference type="EnsemblPlants" id="AUR62000060-RA:cds"/>
    </source>
</evidence>